<dbReference type="Pfam" id="PF00612">
    <property type="entry name" value="IQ"/>
    <property type="match status" value="2"/>
</dbReference>
<comment type="similarity">
    <text evidence="2">Belongs to the IQD family.</text>
</comment>
<dbReference type="CDD" id="cd23767">
    <property type="entry name" value="IQCD"/>
    <property type="match status" value="1"/>
</dbReference>
<dbReference type="AlphaFoldDB" id="A0A5N6P774"/>
<proteinExistence type="inferred from homology"/>
<dbReference type="Proteomes" id="UP000326396">
    <property type="component" value="Linkage Group LG14"/>
</dbReference>
<evidence type="ECO:0000256" key="3">
    <source>
        <dbReference type="ARBA" id="ARBA00024378"/>
    </source>
</evidence>
<feature type="compositionally biased region" description="Polar residues" evidence="5">
    <location>
        <begin position="434"/>
        <end position="460"/>
    </location>
</feature>
<dbReference type="PROSITE" id="PS50096">
    <property type="entry name" value="IQ"/>
    <property type="match status" value="2"/>
</dbReference>
<feature type="region of interest" description="Disordered" evidence="5">
    <location>
        <begin position="340"/>
        <end position="498"/>
    </location>
</feature>
<comment type="subunit">
    <text evidence="3">Binds to multiple calmodulin (CaM) in the presence of Ca(2+) and CaM-like proteins.</text>
</comment>
<feature type="domain" description="DUF4005" evidence="6">
    <location>
        <begin position="527"/>
        <end position="582"/>
    </location>
</feature>
<reference evidence="7 8" key="1">
    <citation type="submission" date="2019-05" db="EMBL/GenBank/DDBJ databases">
        <title>Mikania micrantha, genome provides insights into the molecular mechanism of rapid growth.</title>
        <authorList>
            <person name="Liu B."/>
        </authorList>
    </citation>
    <scope>NUCLEOTIDE SEQUENCE [LARGE SCALE GENOMIC DNA]</scope>
    <source>
        <strain evidence="7">NLD-2019</strain>
        <tissue evidence="7">Leaf</tissue>
    </source>
</reference>
<dbReference type="SUPFAM" id="SSF52540">
    <property type="entry name" value="P-loop containing nucleoside triphosphate hydrolases"/>
    <property type="match status" value="1"/>
</dbReference>
<dbReference type="OrthoDB" id="1101566at2759"/>
<evidence type="ECO:0000256" key="1">
    <source>
        <dbReference type="ARBA" id="ARBA00022860"/>
    </source>
</evidence>
<evidence type="ECO:0000256" key="5">
    <source>
        <dbReference type="SAM" id="MobiDB-lite"/>
    </source>
</evidence>
<dbReference type="PANTHER" id="PTHR32295:SF222">
    <property type="entry name" value="IQ MOTIF, EF-HAND BINDING SITE-RELATED"/>
    <property type="match status" value="1"/>
</dbReference>
<feature type="region of interest" description="Disordered" evidence="5">
    <location>
        <begin position="510"/>
        <end position="537"/>
    </location>
</feature>
<evidence type="ECO:0000256" key="2">
    <source>
        <dbReference type="ARBA" id="ARBA00024341"/>
    </source>
</evidence>
<dbReference type="GO" id="GO:0005516">
    <property type="term" value="F:calmodulin binding"/>
    <property type="evidence" value="ECO:0007669"/>
    <property type="project" value="UniProtKB-KW"/>
</dbReference>
<protein>
    <recommendedName>
        <fullName evidence="6">DUF4005 domain-containing protein</fullName>
    </recommendedName>
</protein>
<dbReference type="PANTHER" id="PTHR32295">
    <property type="entry name" value="IQ-DOMAIN 5-RELATED"/>
    <property type="match status" value="1"/>
</dbReference>
<comment type="function">
    <text evidence="4">May be involved in cooperative interactions with calmodulins or calmodulin-like proteins. Recruits calmodulin proteins to microtubules, thus being a potential scaffold in cellular signaling and trafficking. May associate with nucleic acids and regulate gene expression at the transcriptional or post-transcriptional level.</text>
</comment>
<name>A0A5N6P774_9ASTR</name>
<dbReference type="InterPro" id="IPR027417">
    <property type="entry name" value="P-loop_NTPase"/>
</dbReference>
<evidence type="ECO:0000256" key="4">
    <source>
        <dbReference type="ARBA" id="ARBA00045534"/>
    </source>
</evidence>
<dbReference type="Pfam" id="PF13178">
    <property type="entry name" value="DUF4005"/>
    <property type="match status" value="1"/>
</dbReference>
<gene>
    <name evidence="7" type="ORF">E3N88_12567</name>
</gene>
<comment type="caution">
    <text evidence="7">The sequence shown here is derived from an EMBL/GenBank/DDBJ whole genome shotgun (WGS) entry which is preliminary data.</text>
</comment>
<dbReference type="InterPro" id="IPR025064">
    <property type="entry name" value="DUF4005"/>
</dbReference>
<feature type="compositionally biased region" description="Polar residues" evidence="5">
    <location>
        <begin position="570"/>
        <end position="584"/>
    </location>
</feature>
<evidence type="ECO:0000259" key="6">
    <source>
        <dbReference type="Pfam" id="PF13178"/>
    </source>
</evidence>
<accession>A0A5N6P774</accession>
<dbReference type="EMBL" id="SZYD01000006">
    <property type="protein sequence ID" value="KAD5961094.1"/>
    <property type="molecule type" value="Genomic_DNA"/>
</dbReference>
<feature type="region of interest" description="Disordered" evidence="5">
    <location>
        <begin position="558"/>
        <end position="621"/>
    </location>
</feature>
<organism evidence="7 8">
    <name type="scientific">Mikania micrantha</name>
    <name type="common">bitter vine</name>
    <dbReference type="NCBI Taxonomy" id="192012"/>
    <lineage>
        <taxon>Eukaryota</taxon>
        <taxon>Viridiplantae</taxon>
        <taxon>Streptophyta</taxon>
        <taxon>Embryophyta</taxon>
        <taxon>Tracheophyta</taxon>
        <taxon>Spermatophyta</taxon>
        <taxon>Magnoliopsida</taxon>
        <taxon>eudicotyledons</taxon>
        <taxon>Gunneridae</taxon>
        <taxon>Pentapetalae</taxon>
        <taxon>asterids</taxon>
        <taxon>campanulids</taxon>
        <taxon>Asterales</taxon>
        <taxon>Asteraceae</taxon>
        <taxon>Asteroideae</taxon>
        <taxon>Heliantheae alliance</taxon>
        <taxon>Eupatorieae</taxon>
        <taxon>Mikania</taxon>
    </lineage>
</organism>
<dbReference type="SMART" id="SM00015">
    <property type="entry name" value="IQ"/>
    <property type="match status" value="2"/>
</dbReference>
<keyword evidence="1" id="KW-0112">Calmodulin-binding</keyword>
<evidence type="ECO:0000313" key="7">
    <source>
        <dbReference type="EMBL" id="KAD5961094.1"/>
    </source>
</evidence>
<evidence type="ECO:0000313" key="8">
    <source>
        <dbReference type="Proteomes" id="UP000326396"/>
    </source>
</evidence>
<keyword evidence="8" id="KW-1185">Reference proteome</keyword>
<feature type="compositionally biased region" description="Polar residues" evidence="5">
    <location>
        <begin position="371"/>
        <end position="384"/>
    </location>
</feature>
<sequence>MAPNQLLNFSHGYLQDTRSIADDLALAQSAFAEEHYMVNILSQLSEEYNMIAAMVWEAPLTYLELFVKLIDFERALKGQTVTYKPCQPLSATPLVNKADISNAMMVPPPNKISYLINIEDATSEIKATSKNIGADPMVISSPVPPVIASSGGEHTELERSSSASIRPYTAKDLRIPLELNASSGEELISLGNAATKVQAAFRGYLARRAFRALKGIIRLQALVRGHLVRRQAVVTLSCMRAVIEFQALVRGQKVRLTNGQALNKHTPKDKKPTNLLGTSLRVEKLSTNVFATKLVASSHTIMPLSIQYEPMEPNSVRNWLARWSSTNFWVPIPLPKQTIDAKAKRKQTKLQTEETENGSGRPKRNVRRTNNDNSLYNPSENAVSRRSVRKVNHKVESGQDQSLTELEKVKHNLRKISVSTSGPPEKLDPDVEKTSSGLNKVSSSPTPEFSEKYNGSVNDSSVERFTLPDPEESLVQPPEDNKHLDQPPMESPTLEPTVKLENKLPANVELNGKENQKVRRKSLPAKQEHQETVVPQSALTLPSYMAATESAKAKLRAQAAAKAAEEGSENGFTRRQSLPSSTGKLNLPSPRVQKPLQANGKGGIKPNKSQISPRDGKQSFC</sequence>
<dbReference type="InterPro" id="IPR000048">
    <property type="entry name" value="IQ_motif_EF-hand-BS"/>
</dbReference>
<dbReference type="Gene3D" id="1.20.5.190">
    <property type="match status" value="1"/>
</dbReference>